<gene>
    <name evidence="1" type="ORF">ALC60_05541</name>
</gene>
<dbReference type="EMBL" id="KQ982519">
    <property type="protein sequence ID" value="KYQ55479.1"/>
    <property type="molecule type" value="Genomic_DNA"/>
</dbReference>
<keyword evidence="2" id="KW-1185">Reference proteome</keyword>
<evidence type="ECO:0000313" key="1">
    <source>
        <dbReference type="EMBL" id="KYQ55479.1"/>
    </source>
</evidence>
<sequence length="118" mass="13336">MFIQAAASTFLNFFHSSSGPCSGRYLTLQPSGARRPATFSSSYSVRSYFVKPHFFDTELELGTSQSLNDSRLMTIRRTHAHNRLTNMYSGYSTLRLTKGTSHSSLKPAKQFGLQKFQR</sequence>
<accession>A0A151X5B0</accession>
<dbReference type="Proteomes" id="UP000075809">
    <property type="component" value="Unassembled WGS sequence"/>
</dbReference>
<organism evidence="1 2">
    <name type="scientific">Mycetomoellerius zeteki</name>
    <dbReference type="NCBI Taxonomy" id="64791"/>
    <lineage>
        <taxon>Eukaryota</taxon>
        <taxon>Metazoa</taxon>
        <taxon>Ecdysozoa</taxon>
        <taxon>Arthropoda</taxon>
        <taxon>Hexapoda</taxon>
        <taxon>Insecta</taxon>
        <taxon>Pterygota</taxon>
        <taxon>Neoptera</taxon>
        <taxon>Endopterygota</taxon>
        <taxon>Hymenoptera</taxon>
        <taxon>Apocrita</taxon>
        <taxon>Aculeata</taxon>
        <taxon>Formicoidea</taxon>
        <taxon>Formicidae</taxon>
        <taxon>Myrmicinae</taxon>
        <taxon>Mycetomoellerius</taxon>
    </lineage>
</organism>
<reference evidence="1 2" key="1">
    <citation type="submission" date="2015-09" db="EMBL/GenBank/DDBJ databases">
        <title>Trachymyrmex zeteki WGS genome.</title>
        <authorList>
            <person name="Nygaard S."/>
            <person name="Hu H."/>
            <person name="Boomsma J."/>
            <person name="Zhang G."/>
        </authorList>
    </citation>
    <scope>NUCLEOTIDE SEQUENCE [LARGE SCALE GENOMIC DNA]</scope>
    <source>
        <strain evidence="1">Tzet28-1</strain>
        <tissue evidence="1">Whole body</tissue>
    </source>
</reference>
<protein>
    <submittedName>
        <fullName evidence="1">Uncharacterized protein</fullName>
    </submittedName>
</protein>
<proteinExistence type="predicted"/>
<name>A0A151X5B0_9HYME</name>
<evidence type="ECO:0000313" key="2">
    <source>
        <dbReference type="Proteomes" id="UP000075809"/>
    </source>
</evidence>
<dbReference type="AlphaFoldDB" id="A0A151X5B0"/>